<reference evidence="2 3" key="1">
    <citation type="submission" date="2016-10" db="EMBL/GenBank/DDBJ databases">
        <authorList>
            <person name="de Groot N.N."/>
        </authorList>
    </citation>
    <scope>NUCLEOTIDE SEQUENCE [LARGE SCALE GENOMIC DNA]</scope>
    <source>
        <strain evidence="2 3">B7-7</strain>
    </source>
</reference>
<evidence type="ECO:0000259" key="1">
    <source>
        <dbReference type="PROSITE" id="PS50206"/>
    </source>
</evidence>
<dbReference type="RefSeq" id="WP_090208101.1">
    <property type="nucleotide sequence ID" value="NZ_FOFO01000022.1"/>
</dbReference>
<dbReference type="InterPro" id="IPR001763">
    <property type="entry name" value="Rhodanese-like_dom"/>
</dbReference>
<dbReference type="PANTHER" id="PTHR43031:SF17">
    <property type="entry name" value="SULFURTRANSFERASE YTWF-RELATED"/>
    <property type="match status" value="1"/>
</dbReference>
<dbReference type="SMART" id="SM00450">
    <property type="entry name" value="RHOD"/>
    <property type="match status" value="1"/>
</dbReference>
<dbReference type="Pfam" id="PF00581">
    <property type="entry name" value="Rhodanese"/>
    <property type="match status" value="1"/>
</dbReference>
<dbReference type="InterPro" id="IPR050229">
    <property type="entry name" value="GlpE_sulfurtransferase"/>
</dbReference>
<dbReference type="Proteomes" id="UP000199496">
    <property type="component" value="Unassembled WGS sequence"/>
</dbReference>
<evidence type="ECO:0000313" key="2">
    <source>
        <dbReference type="EMBL" id="SEQ27226.1"/>
    </source>
</evidence>
<organism evidence="2 3">
    <name type="scientific">Ectothiorhodospira magna</name>
    <dbReference type="NCBI Taxonomy" id="867345"/>
    <lineage>
        <taxon>Bacteria</taxon>
        <taxon>Pseudomonadati</taxon>
        <taxon>Pseudomonadota</taxon>
        <taxon>Gammaproteobacteria</taxon>
        <taxon>Chromatiales</taxon>
        <taxon>Ectothiorhodospiraceae</taxon>
        <taxon>Ectothiorhodospira</taxon>
    </lineage>
</organism>
<keyword evidence="2" id="KW-0808">Transferase</keyword>
<dbReference type="GO" id="GO:0016740">
    <property type="term" value="F:transferase activity"/>
    <property type="evidence" value="ECO:0007669"/>
    <property type="project" value="UniProtKB-KW"/>
</dbReference>
<proteinExistence type="predicted"/>
<dbReference type="PROSITE" id="PS50206">
    <property type="entry name" value="RHODANESE_3"/>
    <property type="match status" value="1"/>
</dbReference>
<dbReference type="InterPro" id="IPR036873">
    <property type="entry name" value="Rhodanese-like_dom_sf"/>
</dbReference>
<protein>
    <submittedName>
        <fullName evidence="2">Rhodanese-related sulfurtransferase</fullName>
    </submittedName>
</protein>
<dbReference type="OrthoDB" id="9811849at2"/>
<dbReference type="EMBL" id="FOFO01000022">
    <property type="protein sequence ID" value="SEQ27226.1"/>
    <property type="molecule type" value="Genomic_DNA"/>
</dbReference>
<sequence length="107" mass="12190">MQHLSPPQLKAYLDQTKDPAPLLIDVREPWEYEIARVPGSRLVPLGQLQSLVEDIPPDRELVMICHHGIRSRHAGMLLERQGFTRIINLTGGIDAWSRQVDPDLPCY</sequence>
<dbReference type="Gene3D" id="3.40.250.10">
    <property type="entry name" value="Rhodanese-like domain"/>
    <property type="match status" value="1"/>
</dbReference>
<gene>
    <name evidence="2" type="ORF">SAMN05421693_12241</name>
</gene>
<feature type="domain" description="Rhodanese" evidence="1">
    <location>
        <begin position="17"/>
        <end position="105"/>
    </location>
</feature>
<evidence type="ECO:0000313" key="3">
    <source>
        <dbReference type="Proteomes" id="UP000199496"/>
    </source>
</evidence>
<name>A0A1H9EN93_9GAMM</name>
<accession>A0A1H9EN93</accession>
<dbReference type="AlphaFoldDB" id="A0A1H9EN93"/>
<dbReference type="PANTHER" id="PTHR43031">
    <property type="entry name" value="FAD-DEPENDENT OXIDOREDUCTASE"/>
    <property type="match status" value="1"/>
</dbReference>
<dbReference type="SUPFAM" id="SSF52821">
    <property type="entry name" value="Rhodanese/Cell cycle control phosphatase"/>
    <property type="match status" value="1"/>
</dbReference>
<dbReference type="STRING" id="867345.SAMN05421693_12241"/>
<keyword evidence="3" id="KW-1185">Reference proteome</keyword>